<dbReference type="AlphaFoldDB" id="A0A7H4N598"/>
<gene>
    <name evidence="1" type="ORF">NCTC11685_02225</name>
</gene>
<comment type="caution">
    <text evidence="1">The sequence shown here is derived from an EMBL/GenBank/DDBJ whole genome shotgun (WGS) entry which is preliminary data.</text>
</comment>
<evidence type="ECO:0000313" key="2">
    <source>
        <dbReference type="Proteomes" id="UP000254863"/>
    </source>
</evidence>
<organism evidence="1 2">
    <name type="scientific">Klebsiella michiganensis</name>
    <dbReference type="NCBI Taxonomy" id="1134687"/>
    <lineage>
        <taxon>Bacteria</taxon>
        <taxon>Pseudomonadati</taxon>
        <taxon>Pseudomonadota</taxon>
        <taxon>Gammaproteobacteria</taxon>
        <taxon>Enterobacterales</taxon>
        <taxon>Enterobacteriaceae</taxon>
        <taxon>Klebsiella/Raoultella group</taxon>
        <taxon>Klebsiella</taxon>
    </lineage>
</organism>
<dbReference type="Pfam" id="PF13347">
    <property type="entry name" value="MFS_2"/>
    <property type="match status" value="1"/>
</dbReference>
<accession>A0A7H4N598</accession>
<name>A0A7H4N598_9ENTR</name>
<evidence type="ECO:0000313" key="1">
    <source>
        <dbReference type="EMBL" id="STV78537.1"/>
    </source>
</evidence>
<dbReference type="Proteomes" id="UP000254863">
    <property type="component" value="Unassembled WGS sequence"/>
</dbReference>
<protein>
    <submittedName>
        <fullName evidence="1">Putative symporter YagG</fullName>
    </submittedName>
</protein>
<reference evidence="1 2" key="1">
    <citation type="submission" date="2018-06" db="EMBL/GenBank/DDBJ databases">
        <authorList>
            <consortium name="Pathogen Informatics"/>
            <person name="Doyle S."/>
        </authorList>
    </citation>
    <scope>NUCLEOTIDE SEQUENCE [LARGE SCALE GENOMIC DNA]</scope>
    <source>
        <strain evidence="1 2">NCTC11685</strain>
    </source>
</reference>
<sequence length="83" mass="9166">MFTMIAIPYISLVGVMTNDPAERLKANTFRFPMAKAATIIVTTFVPYYVTSKGAAEAGNAYALAFFGLRDCQHHCSYVLCFLC</sequence>
<proteinExistence type="predicted"/>
<dbReference type="EMBL" id="UGMS01000001">
    <property type="protein sequence ID" value="STV78537.1"/>
    <property type="molecule type" value="Genomic_DNA"/>
</dbReference>